<dbReference type="AlphaFoldDB" id="A0A6J4PJ25"/>
<dbReference type="EMBL" id="CADCUP010000216">
    <property type="protein sequence ID" value="CAA9416833.1"/>
    <property type="molecule type" value="Genomic_DNA"/>
</dbReference>
<accession>A0A6J4PJ25</accession>
<name>A0A6J4PJ25_9ACTN</name>
<protein>
    <submittedName>
        <fullName evidence="1">Uncharacterized protein</fullName>
    </submittedName>
</protein>
<sequence length="35" mass="3915">MTDTPTTRLDDDLARRLLDQRTILLGSVLDETVGN</sequence>
<evidence type="ECO:0000313" key="1">
    <source>
        <dbReference type="EMBL" id="CAA9416833.1"/>
    </source>
</evidence>
<gene>
    <name evidence="1" type="ORF">AVDCRST_MAG06-3256</name>
</gene>
<feature type="non-terminal residue" evidence="1">
    <location>
        <position position="35"/>
    </location>
</feature>
<reference evidence="1" key="1">
    <citation type="submission" date="2020-02" db="EMBL/GenBank/DDBJ databases">
        <authorList>
            <person name="Meier V. D."/>
        </authorList>
    </citation>
    <scope>NUCLEOTIDE SEQUENCE</scope>
    <source>
        <strain evidence="1">AVDCRST_MAG06</strain>
    </source>
</reference>
<proteinExistence type="predicted"/>
<organism evidence="1">
    <name type="scientific">uncultured Nocardioides sp</name>
    <dbReference type="NCBI Taxonomy" id="198441"/>
    <lineage>
        <taxon>Bacteria</taxon>
        <taxon>Bacillati</taxon>
        <taxon>Actinomycetota</taxon>
        <taxon>Actinomycetes</taxon>
        <taxon>Propionibacteriales</taxon>
        <taxon>Nocardioidaceae</taxon>
        <taxon>Nocardioides</taxon>
        <taxon>environmental samples</taxon>
    </lineage>
</organism>